<gene>
    <name evidence="12" type="ORF">IMG5_172950</name>
</gene>
<reference evidence="12 13" key="1">
    <citation type="submission" date="2011-07" db="EMBL/GenBank/DDBJ databases">
        <authorList>
            <person name="Coyne R."/>
            <person name="Brami D."/>
            <person name="Johnson J."/>
            <person name="Hostetler J."/>
            <person name="Hannick L."/>
            <person name="Clark T."/>
            <person name="Cassidy-Hanley D."/>
            <person name="Inman J."/>
        </authorList>
    </citation>
    <scope>NUCLEOTIDE SEQUENCE [LARGE SCALE GENOMIC DNA]</scope>
    <source>
        <strain evidence="12 13">G5</strain>
    </source>
</reference>
<dbReference type="GeneID" id="14904640"/>
<dbReference type="Gene3D" id="1.10.510.10">
    <property type="entry name" value="Transferase(Phosphotransferase) domain 1"/>
    <property type="match status" value="1"/>
</dbReference>
<evidence type="ECO:0000256" key="1">
    <source>
        <dbReference type="ARBA" id="ARBA00012513"/>
    </source>
</evidence>
<accession>G0R1V0</accession>
<dbReference type="PROSITE" id="PS50011">
    <property type="entry name" value="PROTEIN_KINASE_DOM"/>
    <property type="match status" value="1"/>
</dbReference>
<dbReference type="OrthoDB" id="291827at2759"/>
<name>G0R1V0_ICHMU</name>
<sequence length="1092" mass="129923">QLNFKKKKIMKQNKFKKQIIKSQIYNIKYTLKEEVQYFESQLNCYFYTVIESPQIVVKLSDSNIELMNQYYQQEVFAWTKIKEEKTLIPLLKQNENYHPNLLETKAAFRQQIKDNELCVLILEYCPKGSLQQIFDKLPQYAMKEIQIIRIGRDILQGLYFLQTRPNPLIHRNINMKNILFGEDNNYKIGNFQNVTTHQYQSISSDEFASVDQEISKNSSEGFRAPEQLYLNLGYPINEMVDVYAVGVILYILCYNKNPFNVYSVENCNKQIELPDFPKYSKNLQTLIQKLLTPNPFFRPKPLVLLQFILSCWQDLKIPQTNTGLLDNNIFKNIQEIEIKQNTISKLMIFMYNKSTKGWLLATLQENQEEPNQNFIQKLIIKAWQKKEKIQKFYEMFLQFMTIQNTQNTIICLKSLILLHNYVKKGPLETVFKNNGQKKGSSNDILNQIISVWQNIDPKDNSQDKIRSIFTTKLINMYAQRLRQKINLANQYSGFLEGNFSLKPFLDNVGKNNNNNNNNLLKWQLIEDLLNYMNQLVVFSNEILSQNIIMEIQMSVYVQLVDEMYCLLCTLTFLLVCFIKSSVFLEQNQSKCFFEGKIQEFKNSYENLFDQCLQFFKKFSHFKNFVSILVDHKVLEFVLGLKSFQNEEFNIFSFLNYNKSIFGLYLPLSYGVTIPSIQDDLKKDIKFSGKKKELKNDELKQNSISNSFEKKNNKTNKKQNQGILLVDQDQEDFNLANQYEQIEIENKNQHLLQDKQNQEKKFENSKKTNNSKKSLYKEEEKSMMNESYDEENEQNNKLTFAHQTLNQQQFNNEQILNSEQYKNINFWDFSDVIGNNIQNSQQFHNQKSQSAINFYFNDQQKINQQQNDFELFDNFSALKNQKSMSNQATNQNFDFWNFSNVNTQKQQKNENQQYNQQQQQFKYQLNFNNNNIEKTIQMKNQQQNDIFQEFKFQNFDYQQNQNQMNNNNNKQQNFQEKIQQNQWQQNFNQLQQQQNNWQNFKQNENIQEFNNNNNQDNELDNHNSTSSYNSESIQELKQFIINRVQHNPKNIIINFNRLTFGKQIGSGHSAKVYKGLFNQLEVAIKEINYLQQE</sequence>
<evidence type="ECO:0000256" key="10">
    <source>
        <dbReference type="SAM" id="MobiDB-lite"/>
    </source>
</evidence>
<dbReference type="RefSeq" id="XP_004029795.1">
    <property type="nucleotide sequence ID" value="XM_004029747.1"/>
</dbReference>
<evidence type="ECO:0000256" key="5">
    <source>
        <dbReference type="ARBA" id="ARBA00022777"/>
    </source>
</evidence>
<evidence type="ECO:0000256" key="7">
    <source>
        <dbReference type="ARBA" id="ARBA00047899"/>
    </source>
</evidence>
<dbReference type="Gene3D" id="3.30.200.20">
    <property type="entry name" value="Phosphorylase Kinase, domain 1"/>
    <property type="match status" value="1"/>
</dbReference>
<comment type="catalytic activity">
    <reaction evidence="8">
        <text>L-seryl-[protein] + ATP = O-phospho-L-seryl-[protein] + ADP + H(+)</text>
        <dbReference type="Rhea" id="RHEA:17989"/>
        <dbReference type="Rhea" id="RHEA-COMP:9863"/>
        <dbReference type="Rhea" id="RHEA-COMP:11604"/>
        <dbReference type="ChEBI" id="CHEBI:15378"/>
        <dbReference type="ChEBI" id="CHEBI:29999"/>
        <dbReference type="ChEBI" id="CHEBI:30616"/>
        <dbReference type="ChEBI" id="CHEBI:83421"/>
        <dbReference type="ChEBI" id="CHEBI:456216"/>
        <dbReference type="EC" id="2.7.11.1"/>
    </reaction>
</comment>
<dbReference type="SUPFAM" id="SSF56112">
    <property type="entry name" value="Protein kinase-like (PK-like)"/>
    <property type="match status" value="2"/>
</dbReference>
<dbReference type="eggNOG" id="KOG1989">
    <property type="taxonomic scope" value="Eukaryota"/>
</dbReference>
<evidence type="ECO:0000256" key="2">
    <source>
        <dbReference type="ARBA" id="ARBA00022527"/>
    </source>
</evidence>
<dbReference type="PANTHER" id="PTHR22967">
    <property type="entry name" value="SERINE/THREONINE PROTEIN KINASE"/>
    <property type="match status" value="1"/>
</dbReference>
<evidence type="ECO:0000256" key="8">
    <source>
        <dbReference type="ARBA" id="ARBA00048679"/>
    </source>
</evidence>
<feature type="compositionally biased region" description="Basic and acidic residues" evidence="10">
    <location>
        <begin position="755"/>
        <end position="765"/>
    </location>
</feature>
<evidence type="ECO:0000256" key="4">
    <source>
        <dbReference type="ARBA" id="ARBA00022741"/>
    </source>
</evidence>
<dbReference type="InterPro" id="IPR008942">
    <property type="entry name" value="ENTH_VHS"/>
</dbReference>
<protein>
    <recommendedName>
        <fullName evidence="1">non-specific serine/threonine protein kinase</fullName>
        <ecNumber evidence="1">2.7.11.1</ecNumber>
    </recommendedName>
</protein>
<feature type="region of interest" description="Disordered" evidence="10">
    <location>
        <begin position="1007"/>
        <end position="1027"/>
    </location>
</feature>
<evidence type="ECO:0000256" key="9">
    <source>
        <dbReference type="PROSITE-ProRule" id="PRU10141"/>
    </source>
</evidence>
<organism evidence="12 13">
    <name type="scientific">Ichthyophthirius multifiliis</name>
    <name type="common">White spot disease agent</name>
    <name type="synonym">Ich</name>
    <dbReference type="NCBI Taxonomy" id="5932"/>
    <lineage>
        <taxon>Eukaryota</taxon>
        <taxon>Sar</taxon>
        <taxon>Alveolata</taxon>
        <taxon>Ciliophora</taxon>
        <taxon>Intramacronucleata</taxon>
        <taxon>Oligohymenophorea</taxon>
        <taxon>Hymenostomatida</taxon>
        <taxon>Ophryoglenina</taxon>
        <taxon>Ichthyophthirius</taxon>
    </lineage>
</organism>
<dbReference type="GO" id="GO:0005737">
    <property type="term" value="C:cytoplasm"/>
    <property type="evidence" value="ECO:0007669"/>
    <property type="project" value="TreeGrafter"/>
</dbReference>
<dbReference type="GO" id="GO:0005524">
    <property type="term" value="F:ATP binding"/>
    <property type="evidence" value="ECO:0007669"/>
    <property type="project" value="UniProtKB-UniRule"/>
</dbReference>
<evidence type="ECO:0000313" key="12">
    <source>
        <dbReference type="EMBL" id="EGR28559.1"/>
    </source>
</evidence>
<feature type="region of interest" description="Disordered" evidence="10">
    <location>
        <begin position="700"/>
        <end position="722"/>
    </location>
</feature>
<dbReference type="InParanoid" id="G0R1V0"/>
<evidence type="ECO:0000313" key="13">
    <source>
        <dbReference type="Proteomes" id="UP000008983"/>
    </source>
</evidence>
<dbReference type="Proteomes" id="UP000008983">
    <property type="component" value="Unassembled WGS sequence"/>
</dbReference>
<feature type="domain" description="Protein kinase" evidence="11">
    <location>
        <begin position="4"/>
        <end position="308"/>
    </location>
</feature>
<evidence type="ECO:0000259" key="11">
    <source>
        <dbReference type="PROSITE" id="PS50011"/>
    </source>
</evidence>
<evidence type="ECO:0000256" key="3">
    <source>
        <dbReference type="ARBA" id="ARBA00022679"/>
    </source>
</evidence>
<dbReference type="InterPro" id="IPR000719">
    <property type="entry name" value="Prot_kinase_dom"/>
</dbReference>
<dbReference type="AlphaFoldDB" id="G0R1V0"/>
<keyword evidence="13" id="KW-1185">Reference proteome</keyword>
<dbReference type="InterPro" id="IPR011009">
    <property type="entry name" value="Kinase-like_dom_sf"/>
</dbReference>
<keyword evidence="5 12" id="KW-0418">Kinase</keyword>
<dbReference type="PANTHER" id="PTHR22967:SF57">
    <property type="entry name" value="AUXILIN, ISOFORM A-RELATED"/>
    <property type="match status" value="1"/>
</dbReference>
<keyword evidence="2" id="KW-0723">Serine/threonine-protein kinase</keyword>
<dbReference type="PROSITE" id="PS00107">
    <property type="entry name" value="PROTEIN_KINASE_ATP"/>
    <property type="match status" value="1"/>
</dbReference>
<dbReference type="Gene3D" id="1.25.40.90">
    <property type="match status" value="1"/>
</dbReference>
<proteinExistence type="predicted"/>
<dbReference type="GO" id="GO:0004674">
    <property type="term" value="F:protein serine/threonine kinase activity"/>
    <property type="evidence" value="ECO:0007669"/>
    <property type="project" value="UniProtKB-KW"/>
</dbReference>
<dbReference type="EMBL" id="GL984230">
    <property type="protein sequence ID" value="EGR28559.1"/>
    <property type="molecule type" value="Genomic_DNA"/>
</dbReference>
<dbReference type="InterPro" id="IPR017441">
    <property type="entry name" value="Protein_kinase_ATP_BS"/>
</dbReference>
<feature type="binding site" evidence="9">
    <location>
        <position position="1084"/>
    </location>
    <ligand>
        <name>ATP</name>
        <dbReference type="ChEBI" id="CHEBI:30616"/>
    </ligand>
</feature>
<evidence type="ECO:0000256" key="6">
    <source>
        <dbReference type="ARBA" id="ARBA00022840"/>
    </source>
</evidence>
<dbReference type="EC" id="2.7.11.1" evidence="1"/>
<dbReference type="GO" id="GO:0016787">
    <property type="term" value="F:hydrolase activity"/>
    <property type="evidence" value="ECO:0007669"/>
    <property type="project" value="UniProtKB-KW"/>
</dbReference>
<keyword evidence="6 9" id="KW-0067">ATP-binding</keyword>
<dbReference type="GO" id="GO:0106310">
    <property type="term" value="F:protein serine kinase activity"/>
    <property type="evidence" value="ECO:0007669"/>
    <property type="project" value="RHEA"/>
</dbReference>
<feature type="region of interest" description="Disordered" evidence="10">
    <location>
        <begin position="755"/>
        <end position="792"/>
    </location>
</feature>
<dbReference type="STRING" id="857967.G0R1V0"/>
<keyword evidence="4 9" id="KW-0547">Nucleotide-binding</keyword>
<comment type="catalytic activity">
    <reaction evidence="7">
        <text>L-threonyl-[protein] + ATP = O-phospho-L-threonyl-[protein] + ADP + H(+)</text>
        <dbReference type="Rhea" id="RHEA:46608"/>
        <dbReference type="Rhea" id="RHEA-COMP:11060"/>
        <dbReference type="Rhea" id="RHEA-COMP:11605"/>
        <dbReference type="ChEBI" id="CHEBI:15378"/>
        <dbReference type="ChEBI" id="CHEBI:30013"/>
        <dbReference type="ChEBI" id="CHEBI:30616"/>
        <dbReference type="ChEBI" id="CHEBI:61977"/>
        <dbReference type="ChEBI" id="CHEBI:456216"/>
        <dbReference type="EC" id="2.7.11.1"/>
    </reaction>
</comment>
<feature type="non-terminal residue" evidence="12">
    <location>
        <position position="1"/>
    </location>
</feature>
<keyword evidence="3 12" id="KW-0808">Transferase</keyword>
<keyword evidence="12" id="KW-0378">Hydrolase</keyword>
<dbReference type="OMA" id="QEWMINH"/>